<name>A0AAD5YE99_9APHY</name>
<organism evidence="3 4">
    <name type="scientific">Meripilus lineatus</name>
    <dbReference type="NCBI Taxonomy" id="2056292"/>
    <lineage>
        <taxon>Eukaryota</taxon>
        <taxon>Fungi</taxon>
        <taxon>Dikarya</taxon>
        <taxon>Basidiomycota</taxon>
        <taxon>Agaricomycotina</taxon>
        <taxon>Agaricomycetes</taxon>
        <taxon>Polyporales</taxon>
        <taxon>Meripilaceae</taxon>
        <taxon>Meripilus</taxon>
    </lineage>
</organism>
<evidence type="ECO:0000256" key="1">
    <source>
        <dbReference type="SAM" id="MobiDB-lite"/>
    </source>
</evidence>
<feature type="transmembrane region" description="Helical" evidence="2">
    <location>
        <begin position="107"/>
        <end position="126"/>
    </location>
</feature>
<dbReference type="AlphaFoldDB" id="A0AAD5YE99"/>
<evidence type="ECO:0000256" key="2">
    <source>
        <dbReference type="SAM" id="Phobius"/>
    </source>
</evidence>
<dbReference type="GO" id="GO:0033615">
    <property type="term" value="P:mitochondrial proton-transporting ATP synthase complex assembly"/>
    <property type="evidence" value="ECO:0007669"/>
    <property type="project" value="TreeGrafter"/>
</dbReference>
<keyword evidence="2" id="KW-0812">Transmembrane</keyword>
<evidence type="ECO:0000313" key="3">
    <source>
        <dbReference type="EMBL" id="KAJ3480802.1"/>
    </source>
</evidence>
<feature type="transmembrane region" description="Helical" evidence="2">
    <location>
        <begin position="138"/>
        <end position="158"/>
    </location>
</feature>
<dbReference type="GO" id="GO:0031966">
    <property type="term" value="C:mitochondrial membrane"/>
    <property type="evidence" value="ECO:0007669"/>
    <property type="project" value="TreeGrafter"/>
</dbReference>
<comment type="caution">
    <text evidence="3">The sequence shown here is derived from an EMBL/GenBank/DDBJ whole genome shotgun (WGS) entry which is preliminary data.</text>
</comment>
<gene>
    <name evidence="3" type="ORF">NLI96_g8090</name>
</gene>
<evidence type="ECO:0000313" key="4">
    <source>
        <dbReference type="Proteomes" id="UP001212997"/>
    </source>
</evidence>
<dbReference type="InterPro" id="IPR009724">
    <property type="entry name" value="TMEM70"/>
</dbReference>
<dbReference type="Proteomes" id="UP001212997">
    <property type="component" value="Unassembled WGS sequence"/>
</dbReference>
<dbReference type="EMBL" id="JANAWD010000354">
    <property type="protein sequence ID" value="KAJ3480802.1"/>
    <property type="molecule type" value="Genomic_DNA"/>
</dbReference>
<feature type="region of interest" description="Disordered" evidence="1">
    <location>
        <begin position="42"/>
        <end position="62"/>
    </location>
</feature>
<protein>
    <submittedName>
        <fullName evidence="3">Uncharacterized protein</fullName>
    </submittedName>
</protein>
<keyword evidence="4" id="KW-1185">Reference proteome</keyword>
<dbReference type="PANTHER" id="PTHR13281:SF0">
    <property type="entry name" value="TRANSMEMBRANE PROTEIN 70, MITOCHONDRIAL"/>
    <property type="match status" value="1"/>
</dbReference>
<accession>A0AAD5YE99</accession>
<sequence>MLPRTVLTLRRPPQGLVIPLRPIVPRYLSLPAALRVGLGLGQRTSRPLQPPPPPSFPLTSARQNTTASVTSEAVSEPIPNPRSTTVANTKDYVYRGPLTNTFRRLKIFSLSSLVWGFVVSPLMFILDGVSGLPMVARISLVAFAFTTSGVSTALIAWCGKPYVSSLRFIPPPPGIPEDGIHRSSIVEMTTFTLALHPRITTIYDTAFLIPTNRPFAKFELAEAFRLPPAEVESEQLKGNLPRDETVAETRDKKGNVVLQYSRGTVGSTTSLDFELGELLDICIGIGYSAPFYQHQRCWIPDYYLGSGISELSGMLEFTVIFIIKVGEPLLRPSTSIPTLPNEHLQRQLSGSP</sequence>
<keyword evidence="2" id="KW-0472">Membrane</keyword>
<dbReference type="PANTHER" id="PTHR13281">
    <property type="entry name" value="TRANSMEMBRANE PROTEIN 70, MITOCHONDRIAL"/>
    <property type="match status" value="1"/>
</dbReference>
<keyword evidence="2" id="KW-1133">Transmembrane helix</keyword>
<reference evidence="3" key="1">
    <citation type="submission" date="2022-07" db="EMBL/GenBank/DDBJ databases">
        <title>Genome Sequence of Physisporinus lineatus.</title>
        <authorList>
            <person name="Buettner E."/>
        </authorList>
    </citation>
    <scope>NUCLEOTIDE SEQUENCE</scope>
    <source>
        <strain evidence="3">VT162</strain>
    </source>
</reference>
<proteinExistence type="predicted"/>